<dbReference type="InterPro" id="IPR036737">
    <property type="entry name" value="OmpA-like_sf"/>
</dbReference>
<dbReference type="Proteomes" id="UP000031163">
    <property type="component" value="Chromosome"/>
</dbReference>
<dbReference type="InterPro" id="IPR050330">
    <property type="entry name" value="Bact_OuterMem_StrucFunc"/>
</dbReference>
<dbReference type="PROSITE" id="PS51257">
    <property type="entry name" value="PROKAR_LIPOPROTEIN"/>
    <property type="match status" value="1"/>
</dbReference>
<name>A0A0A8H083_9BACT</name>
<dbReference type="EMBL" id="CP007770">
    <property type="protein sequence ID" value="AJC87195.1"/>
    <property type="molecule type" value="Genomic_DNA"/>
</dbReference>
<dbReference type="PROSITE" id="PS51123">
    <property type="entry name" value="OMPA_2"/>
    <property type="match status" value="1"/>
</dbReference>
<sequence length="162" mass="17327">MKKIVFASIAAFAVIVSGCATKNNTTMSSSSSVDSSKGSGGSDSYGNLDSFNSVSSIYFDFDKFNVRNDMQKVIAKNAQVFNGEAAGSSILVEGNCDEWGTDEYNQALGLKRAKAVKESLVAQGVSADRISVKSYGETNPVCTERTKACDAQNRRAEFKMAK</sequence>
<evidence type="ECO:0000256" key="3">
    <source>
        <dbReference type="ARBA" id="ARBA00023139"/>
    </source>
</evidence>
<dbReference type="InterPro" id="IPR039001">
    <property type="entry name" value="Pal"/>
</dbReference>
<evidence type="ECO:0000256" key="7">
    <source>
        <dbReference type="SAM" id="SignalP"/>
    </source>
</evidence>
<dbReference type="AlphaFoldDB" id="A0A0A8H083"/>
<proteinExistence type="inferred from homology"/>
<gene>
    <name evidence="6 9" type="primary">pal</name>
    <name evidence="9" type="ORF">CINS_0191</name>
</gene>
<protein>
    <recommendedName>
        <fullName evidence="6">Peptidoglycan-associated lipoprotein</fullName>
        <shortName evidence="6">PAL</shortName>
    </recommendedName>
</protein>
<dbReference type="InterPro" id="IPR006665">
    <property type="entry name" value="OmpA-like"/>
</dbReference>
<dbReference type="GO" id="GO:0009279">
    <property type="term" value="C:cell outer membrane"/>
    <property type="evidence" value="ECO:0007669"/>
    <property type="project" value="UniProtKB-SubCell"/>
</dbReference>
<dbReference type="PANTHER" id="PTHR30329">
    <property type="entry name" value="STATOR ELEMENT OF FLAGELLAR MOTOR COMPLEX"/>
    <property type="match status" value="1"/>
</dbReference>
<dbReference type="InterPro" id="IPR006664">
    <property type="entry name" value="OMP_bac"/>
</dbReference>
<evidence type="ECO:0000256" key="4">
    <source>
        <dbReference type="ARBA" id="ARBA00023237"/>
    </source>
</evidence>
<dbReference type="GO" id="GO:0051301">
    <property type="term" value="P:cell division"/>
    <property type="evidence" value="ECO:0007669"/>
    <property type="project" value="InterPro"/>
</dbReference>
<evidence type="ECO:0000313" key="10">
    <source>
        <dbReference type="Proteomes" id="UP000031163"/>
    </source>
</evidence>
<keyword evidence="2 6" id="KW-0472">Membrane</keyword>
<evidence type="ECO:0000256" key="1">
    <source>
        <dbReference type="ARBA" id="ARBA00022729"/>
    </source>
</evidence>
<dbReference type="GeneID" id="74431012"/>
<feature type="chain" id="PRO_5002054047" description="Peptidoglycan-associated lipoprotein" evidence="7">
    <location>
        <begin position="23"/>
        <end position="162"/>
    </location>
</feature>
<dbReference type="RefSeq" id="WP_039649080.1">
    <property type="nucleotide sequence ID" value="NZ_CP007770.1"/>
</dbReference>
<accession>A0A0A8H083</accession>
<feature type="domain" description="OmpA-like" evidence="8">
    <location>
        <begin position="46"/>
        <end position="162"/>
    </location>
</feature>
<dbReference type="HOGENOM" id="CLU_016890_9_3_7"/>
<dbReference type="Gene3D" id="3.30.1330.60">
    <property type="entry name" value="OmpA-like domain"/>
    <property type="match status" value="1"/>
</dbReference>
<dbReference type="STRING" id="1031564.CINS_0191"/>
<evidence type="ECO:0000256" key="2">
    <source>
        <dbReference type="ARBA" id="ARBA00023136"/>
    </source>
</evidence>
<evidence type="ECO:0000256" key="6">
    <source>
        <dbReference type="HAMAP-Rule" id="MF_02204"/>
    </source>
</evidence>
<comment type="similarity">
    <text evidence="6">Belongs to the Pal lipoprotein family.</text>
</comment>
<keyword evidence="3 6" id="KW-0564">Palmitate</keyword>
<comment type="subcellular location">
    <subcellularLocation>
        <location evidence="6">Cell outer membrane</location>
        <topology evidence="6">Lipid-anchor</topology>
    </subcellularLocation>
</comment>
<evidence type="ECO:0000259" key="8">
    <source>
        <dbReference type="PROSITE" id="PS51123"/>
    </source>
</evidence>
<dbReference type="KEGG" id="cis:CINS_0191"/>
<reference evidence="9 10" key="1">
    <citation type="journal article" date="2014" name="Genome Biol. Evol.">
        <title>Comparative Genomics of the Campylobacter lari Group.</title>
        <authorList>
            <person name="Miller W.G."/>
            <person name="Yee E."/>
            <person name="Chapman M.H."/>
            <person name="Smith T.P."/>
            <person name="Bono J.L."/>
            <person name="Huynh S."/>
            <person name="Parker C.T."/>
            <person name="Vandamme P."/>
            <person name="Luong K."/>
            <person name="Korlach J."/>
        </authorList>
    </citation>
    <scope>NUCLEOTIDE SEQUENCE [LARGE SCALE GENOMIC DNA]</scope>
    <source>
        <strain evidence="9 10">NCTC 12927</strain>
    </source>
</reference>
<dbReference type="Pfam" id="PF00691">
    <property type="entry name" value="OmpA"/>
    <property type="match status" value="1"/>
</dbReference>
<keyword evidence="5 6" id="KW-0449">Lipoprotein</keyword>
<dbReference type="PANTHER" id="PTHR30329:SF21">
    <property type="entry name" value="LIPOPROTEIN YIAD-RELATED"/>
    <property type="match status" value="1"/>
</dbReference>
<dbReference type="PRINTS" id="PR01021">
    <property type="entry name" value="OMPADOMAIN"/>
</dbReference>
<keyword evidence="4 6" id="KW-0998">Cell outer membrane</keyword>
<organism evidence="9 10">
    <name type="scientific">Campylobacter insulaenigrae NCTC 12927</name>
    <dbReference type="NCBI Taxonomy" id="1031564"/>
    <lineage>
        <taxon>Bacteria</taxon>
        <taxon>Pseudomonadati</taxon>
        <taxon>Campylobacterota</taxon>
        <taxon>Epsilonproteobacteria</taxon>
        <taxon>Campylobacterales</taxon>
        <taxon>Campylobacteraceae</taxon>
        <taxon>Campylobacter</taxon>
    </lineage>
</organism>
<feature type="signal peptide" evidence="7">
    <location>
        <begin position="1"/>
        <end position="22"/>
    </location>
</feature>
<dbReference type="CDD" id="cd07185">
    <property type="entry name" value="OmpA_C-like"/>
    <property type="match status" value="1"/>
</dbReference>
<keyword evidence="1 6" id="KW-0732">Signal</keyword>
<dbReference type="SUPFAM" id="SSF103088">
    <property type="entry name" value="OmpA-like"/>
    <property type="match status" value="1"/>
</dbReference>
<dbReference type="HAMAP" id="MF_02204">
    <property type="entry name" value="Pal"/>
    <property type="match status" value="1"/>
</dbReference>
<evidence type="ECO:0000313" key="9">
    <source>
        <dbReference type="EMBL" id="AJC87195.1"/>
    </source>
</evidence>
<evidence type="ECO:0000256" key="5">
    <source>
        <dbReference type="ARBA" id="ARBA00023288"/>
    </source>
</evidence>